<dbReference type="Gene3D" id="1.20.120.1750">
    <property type="match status" value="1"/>
</dbReference>
<dbReference type="SMART" id="SM00220">
    <property type="entry name" value="S_TKc"/>
    <property type="match status" value="1"/>
</dbReference>
<name>A0A0G4HHK2_9ALVE</name>
<dbReference type="VEuPathDB" id="CryptoDB:Cvel_6892"/>
<dbReference type="CDD" id="cd00180">
    <property type="entry name" value="PKc"/>
    <property type="match status" value="1"/>
</dbReference>
<dbReference type="InterPro" id="IPR011009">
    <property type="entry name" value="Kinase-like_dom_sf"/>
</dbReference>
<evidence type="ECO:0000256" key="3">
    <source>
        <dbReference type="ARBA" id="ARBA00022777"/>
    </source>
</evidence>
<dbReference type="PhylomeDB" id="A0A0G4HHK2"/>
<protein>
    <recommendedName>
        <fullName evidence="5">Protein kinase domain-containing protein</fullName>
    </recommendedName>
</protein>
<dbReference type="InterPro" id="IPR017900">
    <property type="entry name" value="4Fe4S_Fe_S_CS"/>
</dbReference>
<dbReference type="SUPFAM" id="SSF56112">
    <property type="entry name" value="Protein kinase-like (PK-like)"/>
    <property type="match status" value="1"/>
</dbReference>
<evidence type="ECO:0000313" key="6">
    <source>
        <dbReference type="EMBL" id="CEM43613.1"/>
    </source>
</evidence>
<keyword evidence="2" id="KW-0547">Nucleotide-binding</keyword>
<evidence type="ECO:0000256" key="2">
    <source>
        <dbReference type="ARBA" id="ARBA00022741"/>
    </source>
</evidence>
<sequence>MSEPSPQSGKFARVSACTDHQGSHWVLKRYEIGEVGGGEGESLSHATAAARHFYRQAELMHKLQHPHLVHVTAVWQEGVYGYVQMPKYPGGDLAAWMADRPAEGGRDPSEGLRLAEDLLSALSFLHHGGKVHCDVKPKNVFLTAGGRGVLGDMDGVKDVKRASSDNPFLSSATTILHTTSGYVAPEVKGGGEMTPAGDVFAAGVVLDELLGGGVLEGEPERAAALQELVGRMRSENPSDRPSAEEALQSRLFSRQAAQTAQCITCFEVVLLSRGVSCTAPAPHFLCAQCLNRHVEALTLIDPEYSDVRARFKAEGCKLTCAHVGCPSDPFSALELSRHLNRETHSLWEWARQEAAEERVRREMEEEYKERLRKALMEDGAQRRVREITEDILTLKCPRCRTAFLDFDGCAALTCANCNCGFCGYCLRNCGEDAHSHIPRCQVAREVGQRLNIRFGMYPGSLAEWERFQKERQTERVREVLRGLRAEEREKVALLLQPLLRERGVRL</sequence>
<dbReference type="PROSITE" id="PS50011">
    <property type="entry name" value="PROTEIN_KINASE_DOM"/>
    <property type="match status" value="1"/>
</dbReference>
<evidence type="ECO:0000259" key="5">
    <source>
        <dbReference type="PROSITE" id="PS50011"/>
    </source>
</evidence>
<proteinExistence type="predicted"/>
<keyword evidence="1" id="KW-0808">Transferase</keyword>
<keyword evidence="4" id="KW-0067">ATP-binding</keyword>
<organism evidence="6">
    <name type="scientific">Chromera velia CCMP2878</name>
    <dbReference type="NCBI Taxonomy" id="1169474"/>
    <lineage>
        <taxon>Eukaryota</taxon>
        <taxon>Sar</taxon>
        <taxon>Alveolata</taxon>
        <taxon>Colpodellida</taxon>
        <taxon>Chromeraceae</taxon>
        <taxon>Chromera</taxon>
    </lineage>
</organism>
<dbReference type="EMBL" id="CDMZ01002724">
    <property type="protein sequence ID" value="CEM43613.1"/>
    <property type="molecule type" value="Genomic_DNA"/>
</dbReference>
<dbReference type="InterPro" id="IPR050660">
    <property type="entry name" value="NEK_Ser/Thr_kinase"/>
</dbReference>
<dbReference type="PANTHER" id="PTHR43671">
    <property type="entry name" value="SERINE/THREONINE-PROTEIN KINASE NEK"/>
    <property type="match status" value="1"/>
</dbReference>
<accession>A0A0G4HHK2</accession>
<dbReference type="InterPro" id="IPR000719">
    <property type="entry name" value="Prot_kinase_dom"/>
</dbReference>
<dbReference type="Gene3D" id="1.10.510.10">
    <property type="entry name" value="Transferase(Phosphotransferase) domain 1"/>
    <property type="match status" value="1"/>
</dbReference>
<dbReference type="GO" id="GO:0004674">
    <property type="term" value="F:protein serine/threonine kinase activity"/>
    <property type="evidence" value="ECO:0007669"/>
    <property type="project" value="TreeGrafter"/>
</dbReference>
<dbReference type="Pfam" id="PF00069">
    <property type="entry name" value="Pkinase"/>
    <property type="match status" value="1"/>
</dbReference>
<keyword evidence="3" id="KW-0418">Kinase</keyword>
<dbReference type="PANTHER" id="PTHR43671:SF106">
    <property type="entry name" value="NIMA-LIKE KINASE"/>
    <property type="match status" value="1"/>
</dbReference>
<reference evidence="6" key="1">
    <citation type="submission" date="2014-11" db="EMBL/GenBank/DDBJ databases">
        <authorList>
            <person name="Otto D Thomas"/>
            <person name="Naeem Raeece"/>
        </authorList>
    </citation>
    <scope>NUCLEOTIDE SEQUENCE</scope>
</reference>
<evidence type="ECO:0000256" key="4">
    <source>
        <dbReference type="ARBA" id="ARBA00022840"/>
    </source>
</evidence>
<dbReference type="AlphaFoldDB" id="A0A0G4HHK2"/>
<dbReference type="SUPFAM" id="SSF57850">
    <property type="entry name" value="RING/U-box"/>
    <property type="match status" value="1"/>
</dbReference>
<dbReference type="PROSITE" id="PS00198">
    <property type="entry name" value="4FE4S_FER_1"/>
    <property type="match status" value="1"/>
</dbReference>
<gene>
    <name evidence="6" type="ORF">Cvel_6892</name>
</gene>
<feature type="domain" description="Protein kinase" evidence="5">
    <location>
        <begin position="1"/>
        <end position="252"/>
    </location>
</feature>
<evidence type="ECO:0000256" key="1">
    <source>
        <dbReference type="ARBA" id="ARBA00022679"/>
    </source>
</evidence>
<dbReference type="GO" id="GO:0005524">
    <property type="term" value="F:ATP binding"/>
    <property type="evidence" value="ECO:0007669"/>
    <property type="project" value="UniProtKB-KW"/>
</dbReference>